<evidence type="ECO:0000259" key="2">
    <source>
        <dbReference type="Pfam" id="PF09160"/>
    </source>
</evidence>
<protein>
    <recommendedName>
        <fullName evidence="5">Fimbrial protein</fullName>
    </recommendedName>
</protein>
<comment type="caution">
    <text evidence="3">The sequence shown here is derived from an EMBL/GenBank/DDBJ whole genome shotgun (WGS) entry which is preliminary data.</text>
</comment>
<sequence length="323" mass="34997">MLLNRVGKFFNPAMIIPVIFIITCFDASAYTCRNKQTGKTLGGGSSSVSIPLSRTLTSGEQVVIDIGKYYECKNDTPAVYSDYMFTQSNSSTTVLSSAFDTGAYIKGGKYAFPLPEVNVFTLPKGGDSAYHNVPISIFYEMKDSPGELVKITKGQTIATLMLHKYATTTGGPQDRRYFTWNIIADNDSIFTSGTCEINGGRNIDIDFGQIAKQELSESGISSTNRRRVDVPYKCKNPVNMPISITLSADIAAFSIDSIKTSNENLGVQMYYGENLISPGKSVHLELQNGIGNSLFDFVLVKNRSGTVSSGPFSGSAVLVMSAD</sequence>
<dbReference type="InterPro" id="IPR000259">
    <property type="entry name" value="Adhesion_dom_fimbrial"/>
</dbReference>
<evidence type="ECO:0000259" key="1">
    <source>
        <dbReference type="Pfam" id="PF00419"/>
    </source>
</evidence>
<name>A0A093RCS0_9GAMM</name>
<evidence type="ECO:0000313" key="4">
    <source>
        <dbReference type="Proteomes" id="UP000032874"/>
    </source>
</evidence>
<dbReference type="InterPro" id="IPR015243">
    <property type="entry name" value="FimH_man-bd"/>
</dbReference>
<dbReference type="InterPro" id="IPR008966">
    <property type="entry name" value="Adhesion_dom_sf"/>
</dbReference>
<dbReference type="Pfam" id="PF09160">
    <property type="entry name" value="FimH_man-bind"/>
    <property type="match status" value="1"/>
</dbReference>
<reference evidence="3 4" key="1">
    <citation type="submission" date="2014-08" db="EMBL/GenBank/DDBJ databases">
        <title>Genome sequences of NCPPB Pectobacterium isolates.</title>
        <authorList>
            <person name="Glover R.H."/>
            <person name="Sapp M."/>
            <person name="Elphinstone J."/>
        </authorList>
    </citation>
    <scope>NUCLEOTIDE SEQUENCE [LARGE SCALE GENOMIC DNA]</scope>
    <source>
        <strain evidence="3 4">NCPPB 2795</strain>
    </source>
</reference>
<dbReference type="STRING" id="55207.KP22_19955"/>
<dbReference type="Pfam" id="PF00419">
    <property type="entry name" value="Fimbrial"/>
    <property type="match status" value="1"/>
</dbReference>
<proteinExistence type="predicted"/>
<dbReference type="eggNOG" id="COG3539">
    <property type="taxonomic scope" value="Bacteria"/>
</dbReference>
<dbReference type="EMBL" id="JQHM01000019">
    <property type="protein sequence ID" value="KFX00500.1"/>
    <property type="molecule type" value="Genomic_DNA"/>
</dbReference>
<dbReference type="Gene3D" id="2.60.40.1090">
    <property type="entry name" value="Fimbrial-type adhesion domain"/>
    <property type="match status" value="2"/>
</dbReference>
<dbReference type="GO" id="GO:0009289">
    <property type="term" value="C:pilus"/>
    <property type="evidence" value="ECO:0007669"/>
    <property type="project" value="InterPro"/>
</dbReference>
<gene>
    <name evidence="3" type="ORF">KP22_19955</name>
</gene>
<dbReference type="InterPro" id="IPR036937">
    <property type="entry name" value="Adhesion_dom_fimbrial_sf"/>
</dbReference>
<evidence type="ECO:0000313" key="3">
    <source>
        <dbReference type="EMBL" id="KFX00500.1"/>
    </source>
</evidence>
<dbReference type="GO" id="GO:0007155">
    <property type="term" value="P:cell adhesion"/>
    <property type="evidence" value="ECO:0007669"/>
    <property type="project" value="InterPro"/>
</dbReference>
<dbReference type="SUPFAM" id="SSF49401">
    <property type="entry name" value="Bacterial adhesins"/>
    <property type="match status" value="2"/>
</dbReference>
<organism evidence="3 4">
    <name type="scientific">Pectobacterium betavasculorum</name>
    <dbReference type="NCBI Taxonomy" id="55207"/>
    <lineage>
        <taxon>Bacteria</taxon>
        <taxon>Pseudomonadati</taxon>
        <taxon>Pseudomonadota</taxon>
        <taxon>Gammaproteobacteria</taxon>
        <taxon>Enterobacterales</taxon>
        <taxon>Pectobacteriaceae</taxon>
        <taxon>Pectobacterium</taxon>
    </lineage>
</organism>
<dbReference type="RefSeq" id="WP_039325872.1">
    <property type="nucleotide sequence ID" value="NZ_JQHM01000019.1"/>
</dbReference>
<dbReference type="Proteomes" id="UP000032874">
    <property type="component" value="Unassembled WGS sequence"/>
</dbReference>
<feature type="domain" description="FimH mannose-binding" evidence="2">
    <location>
        <begin position="32"/>
        <end position="181"/>
    </location>
</feature>
<dbReference type="AlphaFoldDB" id="A0A093RCS0"/>
<feature type="domain" description="Fimbrial-type adhesion" evidence="1">
    <location>
        <begin position="193"/>
        <end position="320"/>
    </location>
</feature>
<evidence type="ECO:0008006" key="5">
    <source>
        <dbReference type="Google" id="ProtNLM"/>
    </source>
</evidence>
<accession>A0A093RCS0</accession>